<dbReference type="AlphaFoldDB" id="A0ABD0YV70"/>
<name>A0ABD0YV70_9HEMI</name>
<feature type="region of interest" description="Disordered" evidence="1">
    <location>
        <begin position="326"/>
        <end position="367"/>
    </location>
</feature>
<evidence type="ECO:0000313" key="2">
    <source>
        <dbReference type="EMBL" id="KAL1123104.1"/>
    </source>
</evidence>
<proteinExistence type="predicted"/>
<feature type="region of interest" description="Disordered" evidence="1">
    <location>
        <begin position="457"/>
        <end position="490"/>
    </location>
</feature>
<evidence type="ECO:0000313" key="3">
    <source>
        <dbReference type="Proteomes" id="UP001558652"/>
    </source>
</evidence>
<keyword evidence="3" id="KW-1185">Reference proteome</keyword>
<feature type="region of interest" description="Disordered" evidence="1">
    <location>
        <begin position="512"/>
        <end position="531"/>
    </location>
</feature>
<feature type="compositionally biased region" description="Basic and acidic residues" evidence="1">
    <location>
        <begin position="563"/>
        <end position="580"/>
    </location>
</feature>
<sequence>MASKRRNVFYQNKKQETTEIVYVQKCVEWVSRHSLLNVQTKVADTARGRHWNVVERNDLDSSGKSERLELFQHAVHLHSRRMEGRENRRPLTGGHPMERTNLTQYSALIDTRPTDNDGTYFLGALPDLDAKDAANYSACVVDLRDAYGRRELSGLEWDSIWDNIKSDRRKQELIIGFVSASVVIRKGIFAVALGDVESDHNHKIHTIEKRHVGVLARMGELPYRPGKRYVAALARNGELGPFMRPGWNKKMQHSLEDLEERLEDTSQEDSFSKRYIGALAKSGDLRSRDKDEKRDEVDSLLHELITSEELRRLRLEALREELFREREEQAELEEEREEEKRTVASLARSGSLPVSNMEGKRSADYVDQEEDLERRNGFSDEELFDEDSAEKRAGISSLARNGYSFPNNKRHSMDDDLEELMNEVYGIDDKRNVASLARNFNFPTSEKKNIGSFFRSGGTAGRLTKKESGDDEWEDPAEEKRHIGSLFKNNNAPYAEKKNIGSLAKNRDFPHAFRASGTNAKREVTADEDQEEMSKRYVATLLRQGRLPVGLDAPMMDADDEDTALKDDNGAKEDEKDSLSARKKKSVSPTEGVVGPAPPAQVSARSKRETFVPVAAPSGDFLLPLVAQSDVGFAEFDPEQKYSDDYSSPLNKRYYGALARNGWLPAGASRSSYSSAKRHIGALARLGLLRSSAAYTSPRHGRSAPPYSVERCLVSRDGFELFEASAIQKCEQNRGTEFLPLLKWHGKSKLVPGSRGQAVGIRLEYQTWFNIQSISRASDHSRPLRWSVCVSFGGDNLPNHTGKIGGGTEIGSGAEIEQGKLERLDPGTKSKPSVGGDEFSQLESQTGD</sequence>
<accession>A0ABD0YV70</accession>
<reference evidence="2 3" key="1">
    <citation type="submission" date="2024-07" db="EMBL/GenBank/DDBJ databases">
        <title>Chromosome-level genome assembly of the water stick insect Ranatra chinensis (Heteroptera: Nepidae).</title>
        <authorList>
            <person name="Liu X."/>
        </authorList>
    </citation>
    <scope>NUCLEOTIDE SEQUENCE [LARGE SCALE GENOMIC DNA]</scope>
    <source>
        <strain evidence="2">Cailab_2021Rc</strain>
        <tissue evidence="2">Muscle</tissue>
    </source>
</reference>
<gene>
    <name evidence="2" type="ORF">AAG570_002192</name>
</gene>
<feature type="compositionally biased region" description="Basic and acidic residues" evidence="1">
    <location>
        <begin position="817"/>
        <end position="828"/>
    </location>
</feature>
<dbReference type="Proteomes" id="UP001558652">
    <property type="component" value="Unassembled WGS sequence"/>
</dbReference>
<comment type="caution">
    <text evidence="2">The sequence shown here is derived from an EMBL/GenBank/DDBJ whole genome shotgun (WGS) entry which is preliminary data.</text>
</comment>
<organism evidence="2 3">
    <name type="scientific">Ranatra chinensis</name>
    <dbReference type="NCBI Taxonomy" id="642074"/>
    <lineage>
        <taxon>Eukaryota</taxon>
        <taxon>Metazoa</taxon>
        <taxon>Ecdysozoa</taxon>
        <taxon>Arthropoda</taxon>
        <taxon>Hexapoda</taxon>
        <taxon>Insecta</taxon>
        <taxon>Pterygota</taxon>
        <taxon>Neoptera</taxon>
        <taxon>Paraneoptera</taxon>
        <taxon>Hemiptera</taxon>
        <taxon>Heteroptera</taxon>
        <taxon>Panheteroptera</taxon>
        <taxon>Nepomorpha</taxon>
        <taxon>Nepidae</taxon>
        <taxon>Ranatrinae</taxon>
        <taxon>Ranatra</taxon>
    </lineage>
</organism>
<evidence type="ECO:0000256" key="1">
    <source>
        <dbReference type="SAM" id="MobiDB-lite"/>
    </source>
</evidence>
<feature type="region of interest" description="Disordered" evidence="1">
    <location>
        <begin position="800"/>
        <end position="848"/>
    </location>
</feature>
<protein>
    <submittedName>
        <fullName evidence="2">Uncharacterized protein</fullName>
    </submittedName>
</protein>
<feature type="region of interest" description="Disordered" evidence="1">
    <location>
        <begin position="552"/>
        <end position="605"/>
    </location>
</feature>
<dbReference type="EMBL" id="JBFDAA010000012">
    <property type="protein sequence ID" value="KAL1123104.1"/>
    <property type="molecule type" value="Genomic_DNA"/>
</dbReference>